<dbReference type="GO" id="GO:0005085">
    <property type="term" value="F:guanyl-nucleotide exchange factor activity"/>
    <property type="evidence" value="ECO:0007669"/>
    <property type="project" value="InterPro"/>
</dbReference>
<feature type="region of interest" description="Disordered" evidence="1">
    <location>
        <begin position="940"/>
        <end position="959"/>
    </location>
</feature>
<gene>
    <name evidence="2" type="ORF">PTTW11_07448</name>
</gene>
<feature type="compositionally biased region" description="Polar residues" evidence="1">
    <location>
        <begin position="284"/>
        <end position="297"/>
    </location>
</feature>
<evidence type="ECO:0000256" key="1">
    <source>
        <dbReference type="SAM" id="MobiDB-lite"/>
    </source>
</evidence>
<proteinExistence type="predicted"/>
<dbReference type="Pfam" id="PF01369">
    <property type="entry name" value="Sec7"/>
    <property type="match status" value="1"/>
</dbReference>
<dbReference type="SMART" id="SM00222">
    <property type="entry name" value="Sec7"/>
    <property type="match status" value="1"/>
</dbReference>
<dbReference type="CDD" id="cd00821">
    <property type="entry name" value="PH"/>
    <property type="match status" value="1"/>
</dbReference>
<feature type="compositionally biased region" description="Polar residues" evidence="1">
    <location>
        <begin position="1361"/>
        <end position="1371"/>
    </location>
</feature>
<dbReference type="Pfam" id="PF00169">
    <property type="entry name" value="PH"/>
    <property type="match status" value="1"/>
</dbReference>
<feature type="compositionally biased region" description="Basic and acidic residues" evidence="1">
    <location>
        <begin position="169"/>
        <end position="183"/>
    </location>
</feature>
<feature type="compositionally biased region" description="Low complexity" evidence="1">
    <location>
        <begin position="1074"/>
        <end position="1088"/>
    </location>
</feature>
<dbReference type="EMBL" id="HG992982">
    <property type="protein sequence ID" value="CAE7189267.1"/>
    <property type="molecule type" value="Genomic_DNA"/>
</dbReference>
<dbReference type="PROSITE" id="PS50190">
    <property type="entry name" value="SEC7"/>
    <property type="match status" value="1"/>
</dbReference>
<feature type="region of interest" description="Disordered" evidence="1">
    <location>
        <begin position="1335"/>
        <end position="1467"/>
    </location>
</feature>
<feature type="compositionally biased region" description="Low complexity" evidence="1">
    <location>
        <begin position="142"/>
        <end position="151"/>
    </location>
</feature>
<feature type="region of interest" description="Disordered" evidence="1">
    <location>
        <begin position="1"/>
        <end position="26"/>
    </location>
</feature>
<dbReference type="InterPro" id="IPR011993">
    <property type="entry name" value="PH-like_dom_sf"/>
</dbReference>
<sequence>MPLRSLRPNRSERDLKRRSTLDPAGLFKRADKDTRFIQSTDNLGAARIAASEDGFRPTSSDVARPSTGHHGRPPPSPPLQQRTPNTRRFSLMRFRHASDSQLSAKAREHAAAADDDDGHHDGDDDDNDNDNDDDGAPPVPAVPAMSAVPAVPVHPAPPAIITTAPTVLEPEHAHEHDQEEKPTPRRSRMQHFTLRRRSFDPSLGEKPTPLRKSMDRKRKPLGFRRSQVNLLDDESARVSTSSQRPDVLTESRESAESTSSLAPPATRESESSKSDGSSGGHISFDQTPRPSHTSRTGSARFGFGRRKQRASLFPLPMKIEPPQFPDTAPATPRASTGARSIASTQHSPTGSSPPLTARRTHHGEAGAQTPPIPSSSQVALAAGALNLPSPGAGSLFRNDSYRSTRSARSSPNPNGQPRVGLRGRSSTMGSMGGHSDDAGSPTPPGGPSGRTSTSTAAGRSSFSNLFGLSARFRQNSEPYSPRHPSPAHGILGNSAFSSHQNSMNISRETLILPEREEGETPGRYLERIEANNFDKSVVASYLSRTDDPFLLAVLRSYMRKFAFFGDPIDMAIRKLLMQVELPKETQQIDRVLQGFADRYHECNPGIYINTDKAYFISFSIIILHTDVFNKNNKRKMQRPDYIKNSSCEGVSPDVLGCFYDNIVYTPFIHIEDEVDLKNITSKKSKRTAVLKGPMSDPTKKVSKEPLDPYTLIFEGKLDALRPTIRDVMQLDDPYNYTGTTATLDTKNIYKLFSKYGVIQIVSSRSRPEAFMSEAAQENPQGTSVGIVEMPVTKVGVLWRKDTKKKKARSPWQEWGAVLTRSGLSLFRNSTWAKNLMSQHDQHLKRGDGGPVVFQPALPDFKQDHIIPMDGAVALVDNTYKKHKHAFVMFSKSGEETFLADSEKDLNEWLGVLNYTAAFETLGVRSRGMIGGLYEGQKSRGMRRLESSHSTKTVATTSGDVPIQSGKIDNQFAQQMMDARKELMQVRITESEDKLTQAIKGLEARLRDARHLQILAPIQPKTRELVIHAAGRLSAKLKWTRIEIWRMKCHRDILAQELEDEKQGSMERQAQTTESQPQPAQSQLSPQQSRKASIAGGLARLTSKTSPVTSGSKPPPLSPGSLARPGTKSSRDTEFGGDETFRTPPETSRQSSPSDPSAHFHLPTMSFGHATSERRSSFASSSAHSPRMYPADHRPSISTTGDGTIDSDYDSDSEHGSQYATPPPGEAEEVDPKTPDFSPLEGPRTEAHGSDNEALTALTGSPRSRTKQRRSLHRTLRDSRGNSSHRRGHKSRDSASTIASDNTESEGLARSKGSFTVHGKKASVIQFGSDWHNMTAEERLKTKKQLQEASEAASADERDGSVISSGTATAFSPGSDGNEHSRNLSADTLKPRKLSADTTKQRHVSSQTITPSSFRESFKMGESDSDSASDMSDIAEESPIHPRTSGDQLKSLGGKAERPARSPRMTTV</sequence>
<feature type="compositionally biased region" description="Low complexity" evidence="1">
    <location>
        <begin position="449"/>
        <end position="460"/>
    </location>
</feature>
<accession>A0A6S6WAW7</accession>
<dbReference type="PROSITE" id="PS50003">
    <property type="entry name" value="PH_DOMAIN"/>
    <property type="match status" value="1"/>
</dbReference>
<feature type="compositionally biased region" description="Low complexity" evidence="1">
    <location>
        <begin position="1176"/>
        <end position="1186"/>
    </location>
</feature>
<feature type="region of interest" description="Disordered" evidence="1">
    <location>
        <begin position="1059"/>
        <end position="1319"/>
    </location>
</feature>
<protein>
    <submittedName>
        <fullName evidence="2">SEC7 domain protein</fullName>
    </submittedName>
</protein>
<feature type="region of interest" description="Disordered" evidence="1">
    <location>
        <begin position="48"/>
        <end position="460"/>
    </location>
</feature>
<feature type="compositionally biased region" description="Polar residues" evidence="1">
    <location>
        <begin position="1403"/>
        <end position="1414"/>
    </location>
</feature>
<feature type="compositionally biased region" description="Polar residues" evidence="1">
    <location>
        <begin position="401"/>
        <end position="415"/>
    </location>
</feature>
<dbReference type="Gene3D" id="1.10.1000.11">
    <property type="entry name" value="Arf Nucleotide-binding Site Opener,domain 2"/>
    <property type="match status" value="1"/>
</dbReference>
<dbReference type="Proteomes" id="UP000472372">
    <property type="component" value="Chromosome 6"/>
</dbReference>
<feature type="compositionally biased region" description="Acidic residues" evidence="1">
    <location>
        <begin position="123"/>
        <end position="135"/>
    </location>
</feature>
<dbReference type="PANTHER" id="PTHR10663:SF405">
    <property type="entry name" value="ARF GUANINE NUCLEOTIDE EXCHANGE FACTOR SYT1"/>
    <property type="match status" value="1"/>
</dbReference>
<dbReference type="InterPro" id="IPR035999">
    <property type="entry name" value="Sec7_dom_sf"/>
</dbReference>
<feature type="compositionally biased region" description="Basic residues" evidence="1">
    <location>
        <begin position="1263"/>
        <end position="1273"/>
    </location>
</feature>
<feature type="compositionally biased region" description="Low complexity" evidence="1">
    <location>
        <begin position="274"/>
        <end position="283"/>
    </location>
</feature>
<dbReference type="PANTHER" id="PTHR10663">
    <property type="entry name" value="GUANYL-NUCLEOTIDE EXCHANGE FACTOR"/>
    <property type="match status" value="1"/>
</dbReference>
<feature type="compositionally biased region" description="Basic residues" evidence="1">
    <location>
        <begin position="184"/>
        <end position="196"/>
    </location>
</feature>
<feature type="compositionally biased region" description="Basic and acidic residues" evidence="1">
    <location>
        <begin position="9"/>
        <end position="20"/>
    </location>
</feature>
<evidence type="ECO:0000313" key="2">
    <source>
        <dbReference type="EMBL" id="CAE7189267.1"/>
    </source>
</evidence>
<reference evidence="2" key="1">
    <citation type="submission" date="2021-02" db="EMBL/GenBank/DDBJ databases">
        <authorList>
            <person name="Syme A R."/>
            <person name="Syme A R."/>
            <person name="Moolhuijzen P."/>
        </authorList>
    </citation>
    <scope>NUCLEOTIDE SEQUENCE</scope>
    <source>
        <strain evidence="2">W1-1</strain>
    </source>
</reference>
<feature type="compositionally biased region" description="Polar residues" evidence="1">
    <location>
        <begin position="333"/>
        <end position="354"/>
    </location>
</feature>
<dbReference type="GO" id="GO:0032012">
    <property type="term" value="P:regulation of ARF protein signal transduction"/>
    <property type="evidence" value="ECO:0007669"/>
    <property type="project" value="InterPro"/>
</dbReference>
<name>A0A6S6WAW7_9PLEO</name>
<dbReference type="SUPFAM" id="SSF50729">
    <property type="entry name" value="PH domain-like"/>
    <property type="match status" value="1"/>
</dbReference>
<dbReference type="CDD" id="cd00171">
    <property type="entry name" value="Sec7"/>
    <property type="match status" value="1"/>
</dbReference>
<feature type="compositionally biased region" description="Basic and acidic residues" evidence="1">
    <location>
        <begin position="105"/>
        <end position="122"/>
    </location>
</feature>
<dbReference type="SUPFAM" id="SSF48425">
    <property type="entry name" value="Sec7 domain"/>
    <property type="match status" value="1"/>
</dbReference>
<organism evidence="2 3">
    <name type="scientific">Pyrenophora teres f. teres</name>
    <dbReference type="NCBI Taxonomy" id="97479"/>
    <lineage>
        <taxon>Eukaryota</taxon>
        <taxon>Fungi</taxon>
        <taxon>Dikarya</taxon>
        <taxon>Ascomycota</taxon>
        <taxon>Pezizomycotina</taxon>
        <taxon>Dothideomycetes</taxon>
        <taxon>Pleosporomycetidae</taxon>
        <taxon>Pleosporales</taxon>
        <taxon>Pleosporineae</taxon>
        <taxon>Pleosporaceae</taxon>
        <taxon>Pyrenophora</taxon>
    </lineage>
</organism>
<dbReference type="SMART" id="SM00233">
    <property type="entry name" value="PH"/>
    <property type="match status" value="1"/>
</dbReference>
<dbReference type="Gene3D" id="2.30.29.30">
    <property type="entry name" value="Pleckstrin-homology domain (PH domain)/Phosphotyrosine-binding domain (PTB)"/>
    <property type="match status" value="1"/>
</dbReference>
<dbReference type="InterPro" id="IPR001849">
    <property type="entry name" value="PH_domain"/>
</dbReference>
<dbReference type="InterPro" id="IPR000904">
    <property type="entry name" value="Sec7_dom"/>
</dbReference>
<evidence type="ECO:0000313" key="3">
    <source>
        <dbReference type="Proteomes" id="UP000472372"/>
    </source>
</evidence>
<feature type="compositionally biased region" description="Polar residues" evidence="1">
    <location>
        <begin position="949"/>
        <end position="958"/>
    </location>
</feature>
<dbReference type="InterPro" id="IPR023394">
    <property type="entry name" value="Sec7_C_sf"/>
</dbReference>
<feature type="compositionally biased region" description="Polar residues" evidence="1">
    <location>
        <begin position="1144"/>
        <end position="1154"/>
    </location>
</feature>